<dbReference type="SUPFAM" id="SSF53383">
    <property type="entry name" value="PLP-dependent transferases"/>
    <property type="match status" value="1"/>
</dbReference>
<dbReference type="EMBL" id="VFOZ01000001">
    <property type="protein sequence ID" value="TQM00762.1"/>
    <property type="molecule type" value="Genomic_DNA"/>
</dbReference>
<keyword evidence="9" id="KW-1185">Reference proteome</keyword>
<dbReference type="InterPro" id="IPR050596">
    <property type="entry name" value="AspAT/PAT-like"/>
</dbReference>
<evidence type="ECO:0000313" key="8">
    <source>
        <dbReference type="EMBL" id="TQM00762.1"/>
    </source>
</evidence>
<dbReference type="GO" id="GO:0008483">
    <property type="term" value="F:transaminase activity"/>
    <property type="evidence" value="ECO:0007669"/>
    <property type="project" value="UniProtKB-KW"/>
</dbReference>
<feature type="domain" description="Aminotransferase class I/classII large" evidence="7">
    <location>
        <begin position="49"/>
        <end position="399"/>
    </location>
</feature>
<dbReference type="PROSITE" id="PS00105">
    <property type="entry name" value="AA_TRANSFER_CLASS_1"/>
    <property type="match status" value="1"/>
</dbReference>
<evidence type="ECO:0000256" key="2">
    <source>
        <dbReference type="ARBA" id="ARBA00007441"/>
    </source>
</evidence>
<name>A0A543CUG9_9ACTN</name>
<dbReference type="CDD" id="cd00609">
    <property type="entry name" value="AAT_like"/>
    <property type="match status" value="1"/>
</dbReference>
<organism evidence="8 9">
    <name type="scientific">Actinoallomurus bryophytorum</name>
    <dbReference type="NCBI Taxonomy" id="1490222"/>
    <lineage>
        <taxon>Bacteria</taxon>
        <taxon>Bacillati</taxon>
        <taxon>Actinomycetota</taxon>
        <taxon>Actinomycetes</taxon>
        <taxon>Streptosporangiales</taxon>
        <taxon>Thermomonosporaceae</taxon>
        <taxon>Actinoallomurus</taxon>
    </lineage>
</organism>
<evidence type="ECO:0000313" key="9">
    <source>
        <dbReference type="Proteomes" id="UP000316096"/>
    </source>
</evidence>
<comment type="similarity">
    <text evidence="2 6">Belongs to the class-I pyridoxal-phosphate-dependent aminotransferase family.</text>
</comment>
<dbReference type="InterPro" id="IPR015421">
    <property type="entry name" value="PyrdxlP-dep_Trfase_major"/>
</dbReference>
<evidence type="ECO:0000256" key="6">
    <source>
        <dbReference type="RuleBase" id="RU000481"/>
    </source>
</evidence>
<evidence type="ECO:0000259" key="7">
    <source>
        <dbReference type="Pfam" id="PF00155"/>
    </source>
</evidence>
<evidence type="ECO:0000256" key="4">
    <source>
        <dbReference type="ARBA" id="ARBA00022679"/>
    </source>
</evidence>
<sequence>MSITDTCMPPWRDGPAYRRAPGMVLPQGVSPNLALDQHLSHRIAAGERVVHLGLGESRLPVHPALIERLADAAPAHSYGPVAGGETVLRAAAGYFTRRRLPTAPDQIALAPGSKAALFALIAALPGDVVLPRPCWVSYAAQTLLAGRRVTRVPVPAECGGVPDPLVLRENILEARRRGHDPRIVILTVPDNPTGTMAAPETVRRVCQVAEAEGLVVLSDEIYRDIRHDPALPYLSAAEVLPDRTIVVTGLSKNLALGGWRIGLARFPAGEWGHRLRAKVLAIGSEVWSTVAAPMQEVAAYALDEPPEIVDHLESSARLHGAVAVAVHRVVIAAGARCNPPQGGFYVYPDLEPARAILAAKGIVNASSLQSCLLDRWGIAVLGGHHFGDEPGSLRFRAATSQLYGRTADEQWDSLRAADPTRLPHVAGQLALLRDALAALTDEAG</sequence>
<dbReference type="Proteomes" id="UP000316096">
    <property type="component" value="Unassembled WGS sequence"/>
</dbReference>
<dbReference type="InterPro" id="IPR015424">
    <property type="entry name" value="PyrdxlP-dep_Trfase"/>
</dbReference>
<dbReference type="InterPro" id="IPR015422">
    <property type="entry name" value="PyrdxlP-dep_Trfase_small"/>
</dbReference>
<dbReference type="GO" id="GO:0030170">
    <property type="term" value="F:pyridoxal phosphate binding"/>
    <property type="evidence" value="ECO:0007669"/>
    <property type="project" value="InterPro"/>
</dbReference>
<dbReference type="Gene3D" id="3.40.640.10">
    <property type="entry name" value="Type I PLP-dependent aspartate aminotransferase-like (Major domain)"/>
    <property type="match status" value="1"/>
</dbReference>
<dbReference type="Gene3D" id="3.90.1150.10">
    <property type="entry name" value="Aspartate Aminotransferase, domain 1"/>
    <property type="match status" value="1"/>
</dbReference>
<dbReference type="AlphaFoldDB" id="A0A543CUG9"/>
<gene>
    <name evidence="8" type="ORF">FB559_6484</name>
</gene>
<dbReference type="RefSeq" id="WP_246122253.1">
    <property type="nucleotide sequence ID" value="NZ_VFOZ01000001.1"/>
</dbReference>
<evidence type="ECO:0000256" key="1">
    <source>
        <dbReference type="ARBA" id="ARBA00001933"/>
    </source>
</evidence>
<dbReference type="InterPro" id="IPR004839">
    <property type="entry name" value="Aminotransferase_I/II_large"/>
</dbReference>
<dbReference type="Pfam" id="PF00155">
    <property type="entry name" value="Aminotran_1_2"/>
    <property type="match status" value="1"/>
</dbReference>
<accession>A0A543CUG9</accession>
<protein>
    <recommendedName>
        <fullName evidence="6">Aminotransferase</fullName>
        <ecNumber evidence="6">2.6.1.-</ecNumber>
    </recommendedName>
</protein>
<dbReference type="EC" id="2.6.1.-" evidence="6"/>
<dbReference type="PANTHER" id="PTHR46383:SF1">
    <property type="entry name" value="ASPARTATE AMINOTRANSFERASE"/>
    <property type="match status" value="1"/>
</dbReference>
<keyword evidence="4 6" id="KW-0808">Transferase</keyword>
<dbReference type="InterPro" id="IPR004838">
    <property type="entry name" value="NHTrfase_class1_PyrdxlP-BS"/>
</dbReference>
<evidence type="ECO:0000256" key="5">
    <source>
        <dbReference type="ARBA" id="ARBA00022898"/>
    </source>
</evidence>
<dbReference type="GO" id="GO:0006520">
    <property type="term" value="P:amino acid metabolic process"/>
    <property type="evidence" value="ECO:0007669"/>
    <property type="project" value="InterPro"/>
</dbReference>
<evidence type="ECO:0000256" key="3">
    <source>
        <dbReference type="ARBA" id="ARBA00022576"/>
    </source>
</evidence>
<dbReference type="PANTHER" id="PTHR46383">
    <property type="entry name" value="ASPARTATE AMINOTRANSFERASE"/>
    <property type="match status" value="1"/>
</dbReference>
<proteinExistence type="inferred from homology"/>
<keyword evidence="3 6" id="KW-0032">Aminotransferase</keyword>
<reference evidence="8 9" key="1">
    <citation type="submission" date="2019-06" db="EMBL/GenBank/DDBJ databases">
        <title>Sequencing the genomes of 1000 actinobacteria strains.</title>
        <authorList>
            <person name="Klenk H.-P."/>
        </authorList>
    </citation>
    <scope>NUCLEOTIDE SEQUENCE [LARGE SCALE GENOMIC DNA]</scope>
    <source>
        <strain evidence="8 9">DSM 102200</strain>
    </source>
</reference>
<keyword evidence="5" id="KW-0663">Pyridoxal phosphate</keyword>
<comment type="caution">
    <text evidence="8">The sequence shown here is derived from an EMBL/GenBank/DDBJ whole genome shotgun (WGS) entry which is preliminary data.</text>
</comment>
<comment type="cofactor">
    <cofactor evidence="1 6">
        <name>pyridoxal 5'-phosphate</name>
        <dbReference type="ChEBI" id="CHEBI:597326"/>
    </cofactor>
</comment>